<dbReference type="EMBL" id="CAMPGE010019440">
    <property type="protein sequence ID" value="CAI2377772.1"/>
    <property type="molecule type" value="Genomic_DNA"/>
</dbReference>
<evidence type="ECO:0000256" key="2">
    <source>
        <dbReference type="SAM" id="Phobius"/>
    </source>
</evidence>
<keyword evidence="2" id="KW-1133">Transmembrane helix</keyword>
<comment type="caution">
    <text evidence="3">The sequence shown here is derived from an EMBL/GenBank/DDBJ whole genome shotgun (WGS) entry which is preliminary data.</text>
</comment>
<keyword evidence="4" id="KW-1185">Reference proteome</keyword>
<organism evidence="3 4">
    <name type="scientific">Euplotes crassus</name>
    <dbReference type="NCBI Taxonomy" id="5936"/>
    <lineage>
        <taxon>Eukaryota</taxon>
        <taxon>Sar</taxon>
        <taxon>Alveolata</taxon>
        <taxon>Ciliophora</taxon>
        <taxon>Intramacronucleata</taxon>
        <taxon>Spirotrichea</taxon>
        <taxon>Hypotrichia</taxon>
        <taxon>Euplotida</taxon>
        <taxon>Euplotidae</taxon>
        <taxon>Moneuplotes</taxon>
    </lineage>
</organism>
<protein>
    <submittedName>
        <fullName evidence="3">Uncharacterized protein</fullName>
    </submittedName>
</protein>
<feature type="compositionally biased region" description="Basic and acidic residues" evidence="1">
    <location>
        <begin position="165"/>
        <end position="178"/>
    </location>
</feature>
<feature type="region of interest" description="Disordered" evidence="1">
    <location>
        <begin position="128"/>
        <end position="178"/>
    </location>
</feature>
<evidence type="ECO:0000256" key="1">
    <source>
        <dbReference type="SAM" id="MobiDB-lite"/>
    </source>
</evidence>
<keyword evidence="2" id="KW-0472">Membrane</keyword>
<evidence type="ECO:0000313" key="3">
    <source>
        <dbReference type="EMBL" id="CAI2377772.1"/>
    </source>
</evidence>
<accession>A0AAD1XS03</accession>
<name>A0AAD1XS03_EUPCR</name>
<evidence type="ECO:0000313" key="4">
    <source>
        <dbReference type="Proteomes" id="UP001295684"/>
    </source>
</evidence>
<feature type="compositionally biased region" description="Basic and acidic residues" evidence="1">
    <location>
        <begin position="142"/>
        <end position="157"/>
    </location>
</feature>
<feature type="transmembrane region" description="Helical" evidence="2">
    <location>
        <begin position="6"/>
        <end position="30"/>
    </location>
</feature>
<keyword evidence="2" id="KW-0812">Transmembrane</keyword>
<reference evidence="3" key="1">
    <citation type="submission" date="2023-07" db="EMBL/GenBank/DDBJ databases">
        <authorList>
            <consortium name="AG Swart"/>
            <person name="Singh M."/>
            <person name="Singh A."/>
            <person name="Seah K."/>
            <person name="Emmerich C."/>
        </authorList>
    </citation>
    <scope>NUCLEOTIDE SEQUENCE</scope>
    <source>
        <strain evidence="3">DP1</strain>
    </source>
</reference>
<sequence length="1584" mass="188297">MIFLTWYWLLLFAILCSIPYIVCFILQLLLWRFDFRISIKSFFSYSDIMLNVPIHLNFNMLIRIKNIKVSLFKGIRPISVQIQGLDLVFVVINQFDEWQSKKLQLLHMLEEIKAILVRKRIFDPDTDRENSFENADDNQFDVGREETKETPGFERTNRQSPAGIETRHSSTRSLDREPTRNLDNIEIKKPFMSRLISRLIYSLDLKIFDGKAKFLLLKDESLNISSTDIQEFFNEKVDSTLYCKDRECFCINVQDVVIDISQSTNNQMIVKASADTVTATNVSFPNNLSIAETVSLTFTIPLEASEMKNLCNWCINIDCQKGLINMNNDFLLRACRFFMYLDTIENVIKRTRKLLIKLHFLKDIIEEEKERNTLNFENFKNLDIPKNITATIHESLSVNLYYPEHPLTSIMKIRSPFEKISLNSGPISFEMLFNTMKKSYAMNLTTNTLTGEVNQLQCIQVTDFKLELMIIFKKRLRKRVQALKEMKLESIMDCSIKNVKVNLSTNLFMWVMIFDQLYRKMKKEANVKNDLMKRVINSDFLQENLLKQEFELENENYLYETRIPSDIKVDIHVAKSECKIFTKDENNIINIKVDDYEMNLLQSNEIINASHLFSSVSLMSPRLRQNYLKTHGLKYQEIRDNRFADVLPRQFYVEFNVLDFFYNCDFLLCTEKDLNDLALISKYFKRQNILYKLKKKHMYTEKLELRGDELIIDWLLGGRRYLKFTAMNIETLDTGKAWSNLSDGSMHYKCSMLTVTHIKDKKIEKNPHEIDLSEKPENPKKEFTKQVDNILTVKDFHYLFVMNKKSLGLWFSCTDCDMYVPNHVHYGALIKALIKQIKFQIRWHKLSYKDYKIRNRIKLPEKPPKEKTAPRDFSLSINIKETFRCIGEDKPVSKCLIYQNEIITALKERNLFYCDKRILHETRRKLKTKRVQEHYIQIMATNFKFEYQSPKKYKDKRYCVKLIKELDEAHEYVTMDTFDYINAMNIKLEMDDFQVGLRNLKEPLVQISGLRLSTKFIEALLNHDDDSEFILMYDEMVFERYSQRTKLRRLLPKNFYDAQISTSHFRVNVQGHDTLLMMYDLSWFFNRWQFADLCDSFPQNYKIALGFTPLDLLRYRYHGKLSVVLENNEVLVYKERNFSRADRRLRLRVSKIEFFQQVNYLEWLIKNISIATDPMSEHETQFMRIPLIECILRFQYNLADVNNHYRNVGCADIQEYLENIKDYSTHNIAIELMVHVPSLREKDSLEVDRSKEILSYFIKQSRVPVLHFQRSYMSEIYQIMCEYIFKKDYSVKQNVTHNPINYDIRSKILVSDFIGIFSDYDDENANDSQYNRESMLDESRGRHTFNQEQFLECYNGIIVSFENFFIMNHIEIIHIIDYKTERVKVRIGDAECQLECFKISYLAPKNLLCIRDKNFSNFRRSARENDNFDDIRVFCEKFGLDYDAFKISANTKKTIFPHREEVESNYEPSGYMHQTYYNLKQQEEFTDYEDFVFSNKDTIAVVLLAKYKKNDEIEMQDFLDLSGNISDIGKSSNSEFDTSENVKVTHNITVIGLRLLYTLNIEYLFYHHFFETFNLEELKKSEYV</sequence>
<dbReference type="Proteomes" id="UP001295684">
    <property type="component" value="Unassembled WGS sequence"/>
</dbReference>
<proteinExistence type="predicted"/>
<gene>
    <name evidence="3" type="ORF">ECRASSUSDP1_LOCUS19161</name>
</gene>